<evidence type="ECO:0000313" key="15">
    <source>
        <dbReference type="Proteomes" id="UP000294489"/>
    </source>
</evidence>
<dbReference type="EMBL" id="FOPY01000007">
    <property type="protein sequence ID" value="SFH67992.1"/>
    <property type="molecule type" value="Genomic_DNA"/>
</dbReference>
<protein>
    <submittedName>
        <fullName evidence="12">Type IV pilus assembly protein PilC</fullName>
    </submittedName>
</protein>
<evidence type="ECO:0000256" key="6">
    <source>
        <dbReference type="ARBA" id="ARBA00022692"/>
    </source>
</evidence>
<evidence type="ECO:0000256" key="2">
    <source>
        <dbReference type="ARBA" id="ARBA00005745"/>
    </source>
</evidence>
<feature type="domain" description="Type II secretion system protein GspF" evidence="11">
    <location>
        <begin position="81"/>
        <end position="204"/>
    </location>
</feature>
<dbReference type="RefSeq" id="WP_092846507.1">
    <property type="nucleotide sequence ID" value="NZ_FOPY01000007.1"/>
</dbReference>
<sequence>MVTSARSSQGYKPREQNKLYRWQWSGKNSRGKPVRGEIVATHRGEVERELSGQNIIVKSIRRKSSLFGRGGRIKSRDIMLFARQMSTMIRAGVPVLQAFNVVAESLRNPAMRSLVLKLSNDVSAGASFSEALRQHPQHFDRLFTNMVEAGEQSGSLDRMLDRVASYREKIETLKGRVRKAMYYPAAVITVGVAVTALLLIKVVPQFESLFKGFGAELPAMTRMTIALSEFAQQYWLWGLGGLIAGVFAIRQGIKRSESFAYRMHQLVLRLPVIGDILDKSSVARYSRTLATTFGAGVPLVDALDTAAGAAGNKVYERAVQQVREDVSSGQQLHFAMRNVNLFPVLAVQMVGIGEEAGSLDAMLNKVADFYEEEVDNKVDALTSLLEPFIIVVLGVLVGGLVVSMYLPIFELGTAI</sequence>
<keyword evidence="3 9" id="KW-0813">Transport</keyword>
<dbReference type="AlphaFoldDB" id="A0A1I3C0H9"/>
<evidence type="ECO:0000256" key="5">
    <source>
        <dbReference type="ARBA" id="ARBA00022519"/>
    </source>
</evidence>
<comment type="similarity">
    <text evidence="2 9">Belongs to the GSP F family.</text>
</comment>
<feature type="transmembrane region" description="Helical" evidence="10">
    <location>
        <begin position="234"/>
        <end position="253"/>
    </location>
</feature>
<dbReference type="InterPro" id="IPR001992">
    <property type="entry name" value="T2SS_GspF/T4SS_PilC_CS"/>
</dbReference>
<dbReference type="PANTHER" id="PTHR30012:SF7">
    <property type="entry name" value="PROTEIN TRANSPORT PROTEIN HOFC HOMOLOG"/>
    <property type="match status" value="1"/>
</dbReference>
<dbReference type="OrthoDB" id="9805682at2"/>
<evidence type="ECO:0000259" key="11">
    <source>
        <dbReference type="Pfam" id="PF00482"/>
    </source>
</evidence>
<reference evidence="12 14" key="1">
    <citation type="submission" date="2016-10" db="EMBL/GenBank/DDBJ databases">
        <authorList>
            <person name="de Groot N.N."/>
        </authorList>
    </citation>
    <scope>NUCLEOTIDE SEQUENCE [LARGE SCALE GENOMIC DNA]</scope>
    <source>
        <strain evidence="12 14">CGMCC 1.6848</strain>
    </source>
</reference>
<dbReference type="InterPro" id="IPR018076">
    <property type="entry name" value="T2SS_GspF_dom"/>
</dbReference>
<keyword evidence="7 10" id="KW-1133">Transmembrane helix</keyword>
<evidence type="ECO:0000256" key="9">
    <source>
        <dbReference type="RuleBase" id="RU003923"/>
    </source>
</evidence>
<evidence type="ECO:0000256" key="3">
    <source>
        <dbReference type="ARBA" id="ARBA00022448"/>
    </source>
</evidence>
<gene>
    <name evidence="13" type="ORF">DFO67_10539</name>
    <name evidence="12" type="ORF">SAMN04487959_107260</name>
</gene>
<dbReference type="EMBL" id="SOEC01000005">
    <property type="protein sequence ID" value="TDX30253.1"/>
    <property type="molecule type" value="Genomic_DNA"/>
</dbReference>
<evidence type="ECO:0000256" key="1">
    <source>
        <dbReference type="ARBA" id="ARBA00004429"/>
    </source>
</evidence>
<dbReference type="FunFam" id="1.20.81.30:FF:000001">
    <property type="entry name" value="Type II secretion system protein F"/>
    <property type="match status" value="2"/>
</dbReference>
<dbReference type="GO" id="GO:0005886">
    <property type="term" value="C:plasma membrane"/>
    <property type="evidence" value="ECO:0007669"/>
    <property type="project" value="UniProtKB-SubCell"/>
</dbReference>
<reference evidence="13 15" key="2">
    <citation type="submission" date="2019-03" db="EMBL/GenBank/DDBJ databases">
        <title>Freshwater and sediment microbial communities from various areas in North America, analyzing microbe dynamics in response to fracking.</title>
        <authorList>
            <person name="Lamendella R."/>
        </authorList>
    </citation>
    <scope>NUCLEOTIDE SEQUENCE [LARGE SCALE GENOMIC DNA]</scope>
    <source>
        <strain evidence="13 15">6_TX</strain>
    </source>
</reference>
<organism evidence="12 14">
    <name type="scientific">Modicisalibacter xianhensis</name>
    <dbReference type="NCBI Taxonomy" id="442341"/>
    <lineage>
        <taxon>Bacteria</taxon>
        <taxon>Pseudomonadati</taxon>
        <taxon>Pseudomonadota</taxon>
        <taxon>Gammaproteobacteria</taxon>
        <taxon>Oceanospirillales</taxon>
        <taxon>Halomonadaceae</taxon>
        <taxon>Modicisalibacter</taxon>
    </lineage>
</organism>
<dbReference type="InterPro" id="IPR003004">
    <property type="entry name" value="GspF/PilC"/>
</dbReference>
<dbReference type="Proteomes" id="UP000199040">
    <property type="component" value="Unassembled WGS sequence"/>
</dbReference>
<dbReference type="GO" id="GO:0015628">
    <property type="term" value="P:protein secretion by the type II secretion system"/>
    <property type="evidence" value="ECO:0007669"/>
    <property type="project" value="TreeGrafter"/>
</dbReference>
<feature type="domain" description="Type II secretion system protein GspF" evidence="11">
    <location>
        <begin position="286"/>
        <end position="407"/>
    </location>
</feature>
<evidence type="ECO:0000256" key="7">
    <source>
        <dbReference type="ARBA" id="ARBA00022989"/>
    </source>
</evidence>
<keyword evidence="8 10" id="KW-0472">Membrane</keyword>
<evidence type="ECO:0000256" key="10">
    <source>
        <dbReference type="SAM" id="Phobius"/>
    </source>
</evidence>
<dbReference type="PANTHER" id="PTHR30012">
    <property type="entry name" value="GENERAL SECRETION PATHWAY PROTEIN"/>
    <property type="match status" value="1"/>
</dbReference>
<feature type="transmembrane region" description="Helical" evidence="10">
    <location>
        <begin position="387"/>
        <end position="408"/>
    </location>
</feature>
<name>A0A1I3C0H9_9GAMM</name>
<keyword evidence="5" id="KW-0997">Cell inner membrane</keyword>
<accession>A0A1I3C0H9</accession>
<evidence type="ECO:0000313" key="12">
    <source>
        <dbReference type="EMBL" id="SFH67992.1"/>
    </source>
</evidence>
<keyword evidence="6 9" id="KW-0812">Transmembrane</keyword>
<feature type="transmembrane region" description="Helical" evidence="10">
    <location>
        <begin position="180"/>
        <end position="200"/>
    </location>
</feature>
<evidence type="ECO:0000256" key="8">
    <source>
        <dbReference type="ARBA" id="ARBA00023136"/>
    </source>
</evidence>
<dbReference type="Proteomes" id="UP000294489">
    <property type="component" value="Unassembled WGS sequence"/>
</dbReference>
<evidence type="ECO:0000313" key="13">
    <source>
        <dbReference type="EMBL" id="TDX30253.1"/>
    </source>
</evidence>
<dbReference type="Pfam" id="PF00482">
    <property type="entry name" value="T2SSF"/>
    <property type="match status" value="2"/>
</dbReference>
<keyword evidence="4" id="KW-1003">Cell membrane</keyword>
<dbReference type="STRING" id="442341.SAMN04487959_107260"/>
<dbReference type="PRINTS" id="PR00812">
    <property type="entry name" value="BCTERIALGSPF"/>
</dbReference>
<keyword evidence="14" id="KW-1185">Reference proteome</keyword>
<dbReference type="Gene3D" id="1.20.81.30">
    <property type="entry name" value="Type II secretion system (T2SS), domain F"/>
    <property type="match status" value="2"/>
</dbReference>
<evidence type="ECO:0000256" key="4">
    <source>
        <dbReference type="ARBA" id="ARBA00022475"/>
    </source>
</evidence>
<evidence type="ECO:0000313" key="14">
    <source>
        <dbReference type="Proteomes" id="UP000199040"/>
    </source>
</evidence>
<dbReference type="InterPro" id="IPR042094">
    <property type="entry name" value="T2SS_GspF_sf"/>
</dbReference>
<dbReference type="PROSITE" id="PS00874">
    <property type="entry name" value="T2SP_F"/>
    <property type="match status" value="1"/>
</dbReference>
<comment type="subcellular location">
    <subcellularLocation>
        <location evidence="1 9">Cell inner membrane</location>
        <topology evidence="1 9">Multi-pass membrane protein</topology>
    </subcellularLocation>
</comment>
<proteinExistence type="inferred from homology"/>